<evidence type="ECO:0000256" key="6">
    <source>
        <dbReference type="ARBA" id="ARBA00023016"/>
    </source>
</evidence>
<keyword evidence="4" id="KW-0678">Repressor</keyword>
<dbReference type="GO" id="GO:0006446">
    <property type="term" value="P:regulation of translational initiation"/>
    <property type="evidence" value="ECO:0007669"/>
    <property type="project" value="TreeGrafter"/>
</dbReference>
<dbReference type="SUPFAM" id="SSF54495">
    <property type="entry name" value="UBC-like"/>
    <property type="match status" value="1"/>
</dbReference>
<dbReference type="InterPro" id="IPR016135">
    <property type="entry name" value="UBQ-conjugating_enzyme/RWD"/>
</dbReference>
<sequence length="273" mass="30598">MDANLESQQDEIEALQSIYGDDFAWADSETFAQCKSFFMSIPGDFCLRLLIHLPTTYPSHDPPIAEVYESFGVSTTECEAIIQDLTTIFERSRGDVCLYEWIESVREKYGAIVSYEAESLEVAEIDTAELVKEPTLSHNIKPFLRNIKTGTPITDRKSTFQAHAVAVTSVEEVREFVAFLLEDRKIARATHNMLAYRIVKDVVIKDSDDDGEGGAGSKLSHLLEMTQAENVAVVVSRWFGGILLGPDRFKHISNSAREVLEADGFIARKTKKH</sequence>
<evidence type="ECO:0000256" key="3">
    <source>
        <dbReference type="ARBA" id="ARBA00022490"/>
    </source>
</evidence>
<dbReference type="SMART" id="SM00591">
    <property type="entry name" value="RWD"/>
    <property type="match status" value="1"/>
</dbReference>
<dbReference type="InterPro" id="IPR006575">
    <property type="entry name" value="RWD_dom"/>
</dbReference>
<dbReference type="PANTHER" id="PTHR16301:SF25">
    <property type="entry name" value="PROTEIN IMPACT"/>
    <property type="match status" value="1"/>
</dbReference>
<dbReference type="InterPro" id="IPR001498">
    <property type="entry name" value="Impact_N"/>
</dbReference>
<dbReference type="InterPro" id="IPR020568">
    <property type="entry name" value="Ribosomal_Su5_D2-typ_SF"/>
</dbReference>
<dbReference type="InterPro" id="IPR036956">
    <property type="entry name" value="Impact_N_sf"/>
</dbReference>
<proteinExistence type="inferred from homology"/>
<comment type="caution">
    <text evidence="8">The sequence shown here is derived from an EMBL/GenBank/DDBJ whole genome shotgun (WGS) entry which is preliminary data.</text>
</comment>
<name>A0A6G0X186_9STRA</name>
<dbReference type="AlphaFoldDB" id="A0A6G0X186"/>
<keyword evidence="9" id="KW-1185">Reference proteome</keyword>
<evidence type="ECO:0000256" key="2">
    <source>
        <dbReference type="ARBA" id="ARBA00007665"/>
    </source>
</evidence>
<dbReference type="Pfam" id="PF05773">
    <property type="entry name" value="RWD"/>
    <property type="match status" value="1"/>
</dbReference>
<comment type="similarity">
    <text evidence="2">Belongs to the IMPACT family.</text>
</comment>
<dbReference type="Pfam" id="PF01205">
    <property type="entry name" value="Impact_N"/>
    <property type="match status" value="1"/>
</dbReference>
<evidence type="ECO:0000313" key="9">
    <source>
        <dbReference type="Proteomes" id="UP000481153"/>
    </source>
</evidence>
<dbReference type="PROSITE" id="PS50908">
    <property type="entry name" value="RWD"/>
    <property type="match status" value="1"/>
</dbReference>
<evidence type="ECO:0000256" key="5">
    <source>
        <dbReference type="ARBA" id="ARBA00022845"/>
    </source>
</evidence>
<dbReference type="Proteomes" id="UP000481153">
    <property type="component" value="Unassembled WGS sequence"/>
</dbReference>
<dbReference type="EMBL" id="VJMJ01000121">
    <property type="protein sequence ID" value="KAF0733605.1"/>
    <property type="molecule type" value="Genomic_DNA"/>
</dbReference>
<dbReference type="SUPFAM" id="SSF54211">
    <property type="entry name" value="Ribosomal protein S5 domain 2-like"/>
    <property type="match status" value="1"/>
</dbReference>
<dbReference type="PANTHER" id="PTHR16301">
    <property type="entry name" value="IMPACT-RELATED"/>
    <property type="match status" value="1"/>
</dbReference>
<organism evidence="8 9">
    <name type="scientific">Aphanomyces euteiches</name>
    <dbReference type="NCBI Taxonomy" id="100861"/>
    <lineage>
        <taxon>Eukaryota</taxon>
        <taxon>Sar</taxon>
        <taxon>Stramenopiles</taxon>
        <taxon>Oomycota</taxon>
        <taxon>Saprolegniomycetes</taxon>
        <taxon>Saprolegniales</taxon>
        <taxon>Verrucalvaceae</taxon>
        <taxon>Aphanomyces</taxon>
    </lineage>
</organism>
<protein>
    <recommendedName>
        <fullName evidence="7">RWD domain-containing protein</fullName>
    </recommendedName>
</protein>
<dbReference type="Gene3D" id="3.10.110.10">
    <property type="entry name" value="Ubiquitin Conjugating Enzyme"/>
    <property type="match status" value="1"/>
</dbReference>
<dbReference type="GO" id="GO:0005737">
    <property type="term" value="C:cytoplasm"/>
    <property type="evidence" value="ECO:0007669"/>
    <property type="project" value="UniProtKB-SubCell"/>
</dbReference>
<evidence type="ECO:0000256" key="4">
    <source>
        <dbReference type="ARBA" id="ARBA00022491"/>
    </source>
</evidence>
<keyword evidence="5" id="KW-0810">Translation regulation</keyword>
<dbReference type="CDD" id="cd23821">
    <property type="entry name" value="RWD_IMPACT"/>
    <property type="match status" value="1"/>
</dbReference>
<comment type="subcellular location">
    <subcellularLocation>
        <location evidence="1">Cytoplasm</location>
    </subcellularLocation>
</comment>
<evidence type="ECO:0000313" key="8">
    <source>
        <dbReference type="EMBL" id="KAF0733605.1"/>
    </source>
</evidence>
<gene>
    <name evidence="8" type="ORF">Ae201684_009539</name>
</gene>
<evidence type="ECO:0000259" key="7">
    <source>
        <dbReference type="PROSITE" id="PS50908"/>
    </source>
</evidence>
<dbReference type="InterPro" id="IPR023582">
    <property type="entry name" value="Impact"/>
</dbReference>
<feature type="domain" description="RWD" evidence="7">
    <location>
        <begin position="10"/>
        <end position="112"/>
    </location>
</feature>
<evidence type="ECO:0000256" key="1">
    <source>
        <dbReference type="ARBA" id="ARBA00004496"/>
    </source>
</evidence>
<reference evidence="8 9" key="1">
    <citation type="submission" date="2019-07" db="EMBL/GenBank/DDBJ databases">
        <title>Genomics analysis of Aphanomyces spp. identifies a new class of oomycete effector associated with host adaptation.</title>
        <authorList>
            <person name="Gaulin E."/>
        </authorList>
    </citation>
    <scope>NUCLEOTIDE SEQUENCE [LARGE SCALE GENOMIC DNA]</scope>
    <source>
        <strain evidence="8 9">ATCC 201684</strain>
    </source>
</reference>
<dbReference type="VEuPathDB" id="FungiDB:AeMF1_019577"/>
<dbReference type="GO" id="GO:0140469">
    <property type="term" value="P:GCN2-mediated signaling"/>
    <property type="evidence" value="ECO:0007669"/>
    <property type="project" value="TreeGrafter"/>
</dbReference>
<keyword evidence="3" id="KW-0963">Cytoplasm</keyword>
<accession>A0A6G0X186</accession>
<dbReference type="Gene3D" id="3.30.230.30">
    <property type="entry name" value="Impact, N-terminal domain"/>
    <property type="match status" value="1"/>
</dbReference>
<keyword evidence="6" id="KW-0346">Stress response</keyword>